<feature type="transmembrane region" description="Helical" evidence="9">
    <location>
        <begin position="6"/>
        <end position="27"/>
    </location>
</feature>
<feature type="transmembrane region" description="Helical" evidence="9">
    <location>
        <begin position="34"/>
        <end position="53"/>
    </location>
</feature>
<dbReference type="GO" id="GO:0006865">
    <property type="term" value="P:amino acid transport"/>
    <property type="evidence" value="ECO:0007669"/>
    <property type="project" value="UniProtKB-KW"/>
</dbReference>
<feature type="transmembrane region" description="Helical" evidence="9">
    <location>
        <begin position="240"/>
        <end position="259"/>
    </location>
</feature>
<dbReference type="InterPro" id="IPR052157">
    <property type="entry name" value="BCAA_transport_permease"/>
</dbReference>
<evidence type="ECO:0000256" key="1">
    <source>
        <dbReference type="ARBA" id="ARBA00004651"/>
    </source>
</evidence>
<comment type="similarity">
    <text evidence="8">Belongs to the binding-protein-dependent transport system permease family. LivHM subfamily.</text>
</comment>
<dbReference type="CDD" id="cd06582">
    <property type="entry name" value="TM_PBP1_LivH_like"/>
    <property type="match status" value="1"/>
</dbReference>
<keyword evidence="4 9" id="KW-0812">Transmembrane</keyword>
<gene>
    <name evidence="10" type="ORF">SAMN05192576_2974</name>
</gene>
<dbReference type="InterPro" id="IPR043428">
    <property type="entry name" value="LivM-like"/>
</dbReference>
<dbReference type="Proteomes" id="UP000199004">
    <property type="component" value="Unassembled WGS sequence"/>
</dbReference>
<dbReference type="CDD" id="cd06581">
    <property type="entry name" value="TM_PBP1_LivM_like"/>
    <property type="match status" value="1"/>
</dbReference>
<evidence type="ECO:0000256" key="6">
    <source>
        <dbReference type="ARBA" id="ARBA00022989"/>
    </source>
</evidence>
<feature type="transmembrane region" description="Helical" evidence="9">
    <location>
        <begin position="59"/>
        <end position="81"/>
    </location>
</feature>
<keyword evidence="7 9" id="KW-0472">Membrane</keyword>
<dbReference type="RefSeq" id="WP_091025598.1">
    <property type="nucleotide sequence ID" value="NZ_BKAE01000025.1"/>
</dbReference>
<feature type="transmembrane region" description="Helical" evidence="9">
    <location>
        <begin position="271"/>
        <end position="287"/>
    </location>
</feature>
<dbReference type="GO" id="GO:0005886">
    <property type="term" value="C:plasma membrane"/>
    <property type="evidence" value="ECO:0007669"/>
    <property type="project" value="UniProtKB-SubCell"/>
</dbReference>
<evidence type="ECO:0000256" key="5">
    <source>
        <dbReference type="ARBA" id="ARBA00022970"/>
    </source>
</evidence>
<feature type="transmembrane region" description="Helical" evidence="9">
    <location>
        <begin position="381"/>
        <end position="402"/>
    </location>
</feature>
<dbReference type="GO" id="GO:0015658">
    <property type="term" value="F:branched-chain amino acid transmembrane transporter activity"/>
    <property type="evidence" value="ECO:0007669"/>
    <property type="project" value="InterPro"/>
</dbReference>
<accession>A0A1H0FA38</accession>
<feature type="transmembrane region" description="Helical" evidence="9">
    <location>
        <begin position="308"/>
        <end position="325"/>
    </location>
</feature>
<dbReference type="STRING" id="1005944.SAMN05192576_2974"/>
<feature type="transmembrane region" description="Helical" evidence="9">
    <location>
        <begin position="93"/>
        <end position="116"/>
    </location>
</feature>
<dbReference type="EMBL" id="FNIC01000005">
    <property type="protein sequence ID" value="SDN91494.1"/>
    <property type="molecule type" value="Genomic_DNA"/>
</dbReference>
<dbReference type="Pfam" id="PF02653">
    <property type="entry name" value="BPD_transp_2"/>
    <property type="match status" value="2"/>
</dbReference>
<dbReference type="PANTHER" id="PTHR11795">
    <property type="entry name" value="BRANCHED-CHAIN AMINO ACID TRANSPORT SYSTEM PERMEASE PROTEIN LIVH"/>
    <property type="match status" value="1"/>
</dbReference>
<protein>
    <submittedName>
        <fullName evidence="10">Branched-chain amino acid transport system permease protein</fullName>
    </submittedName>
</protein>
<keyword evidence="3" id="KW-1003">Cell membrane</keyword>
<dbReference type="AlphaFoldDB" id="A0A1H0FA38"/>
<feature type="transmembrane region" description="Helical" evidence="9">
    <location>
        <begin position="504"/>
        <end position="522"/>
    </location>
</feature>
<keyword evidence="2" id="KW-0813">Transport</keyword>
<organism evidence="10 11">
    <name type="scientific">Nocardioides szechwanensis</name>
    <dbReference type="NCBI Taxonomy" id="1005944"/>
    <lineage>
        <taxon>Bacteria</taxon>
        <taxon>Bacillati</taxon>
        <taxon>Actinomycetota</taxon>
        <taxon>Actinomycetes</taxon>
        <taxon>Propionibacteriales</taxon>
        <taxon>Nocardioidaceae</taxon>
        <taxon>Nocardioides</taxon>
    </lineage>
</organism>
<comment type="subcellular location">
    <subcellularLocation>
        <location evidence="1">Cell membrane</location>
        <topology evidence="1">Multi-pass membrane protein</topology>
    </subcellularLocation>
</comment>
<feature type="transmembrane region" description="Helical" evidence="9">
    <location>
        <begin position="136"/>
        <end position="160"/>
    </location>
</feature>
<reference evidence="10 11" key="1">
    <citation type="submission" date="2016-10" db="EMBL/GenBank/DDBJ databases">
        <authorList>
            <person name="de Groot N.N."/>
        </authorList>
    </citation>
    <scope>NUCLEOTIDE SEQUENCE [LARGE SCALE GENOMIC DNA]</scope>
    <source>
        <strain evidence="10 11">CGMCC 1.11147</strain>
    </source>
</reference>
<name>A0A1H0FA38_9ACTN</name>
<feature type="transmembrane region" description="Helical" evidence="9">
    <location>
        <begin position="542"/>
        <end position="569"/>
    </location>
</feature>
<evidence type="ECO:0000256" key="7">
    <source>
        <dbReference type="ARBA" id="ARBA00023136"/>
    </source>
</evidence>
<feature type="transmembrane region" description="Helical" evidence="9">
    <location>
        <begin position="453"/>
        <end position="473"/>
    </location>
</feature>
<feature type="transmembrane region" description="Helical" evidence="9">
    <location>
        <begin position="331"/>
        <end position="350"/>
    </location>
</feature>
<keyword evidence="6 9" id="KW-1133">Transmembrane helix</keyword>
<evidence type="ECO:0000256" key="4">
    <source>
        <dbReference type="ARBA" id="ARBA00022692"/>
    </source>
</evidence>
<feature type="transmembrane region" description="Helical" evidence="9">
    <location>
        <begin position="189"/>
        <end position="210"/>
    </location>
</feature>
<evidence type="ECO:0000313" key="11">
    <source>
        <dbReference type="Proteomes" id="UP000199004"/>
    </source>
</evidence>
<feature type="transmembrane region" description="Helical" evidence="9">
    <location>
        <begin position="576"/>
        <end position="592"/>
    </location>
</feature>
<evidence type="ECO:0000256" key="8">
    <source>
        <dbReference type="ARBA" id="ARBA00037998"/>
    </source>
</evidence>
<keyword evidence="5" id="KW-0029">Amino-acid transport</keyword>
<proteinExistence type="inferred from homology"/>
<evidence type="ECO:0000256" key="2">
    <source>
        <dbReference type="ARBA" id="ARBA00022448"/>
    </source>
</evidence>
<evidence type="ECO:0000256" key="3">
    <source>
        <dbReference type="ARBA" id="ARBA00022475"/>
    </source>
</evidence>
<dbReference type="OrthoDB" id="3572933at2"/>
<keyword evidence="11" id="KW-1185">Reference proteome</keyword>
<feature type="transmembrane region" description="Helical" evidence="9">
    <location>
        <begin position="409"/>
        <end position="433"/>
    </location>
</feature>
<dbReference type="InterPro" id="IPR001851">
    <property type="entry name" value="ABC_transp_permease"/>
</dbReference>
<evidence type="ECO:0000256" key="9">
    <source>
        <dbReference type="SAM" id="Phobius"/>
    </source>
</evidence>
<dbReference type="PANTHER" id="PTHR11795:SF450">
    <property type="entry name" value="ABC TRANSPORTER PERMEASE PROTEIN"/>
    <property type="match status" value="1"/>
</dbReference>
<evidence type="ECO:0000313" key="10">
    <source>
        <dbReference type="EMBL" id="SDN91494.1"/>
    </source>
</evidence>
<sequence length="674" mass="70000">MSSFVSFTIFGLVSGAAYAIAASGLVLTYTTTRVFNIAHGAFGMVMAFVYWDFVTRQGFPTWVSLALVLLVVAPATGWLVARFVTKGLGEGPVSVALVVTVGLFVGLIGLAQQLWPPAARYVAPFWPEKSFQIGETFITGHQVITILCSVVVAVLLYLLLNRTRIGTAMRASVDNPELLKLFGGRPERVASLSWAIGISLAALAGVLLVSVVGLDYYALTLLVINAYAAAMLGRLKSLPLTFAGAMALGLLTSYASAYLPTEGLLNSVRNVVPALFLFAVIVLMPQAQLRIGQVKGIVSAPLPSLTKCLGWAGALLAFVALLAGWRSEADLLLVGTAATYAIVMLSLVLLTGYGGHVSLAQLTFAGVGALAYAKLEQPNLYGLLLSALIAAGVGALVALPVLRLTGLYLALSTLAFASIMDKMIFQADFAFGFNGTLPAGRLGILGLSIESTGAYVFTMAVFLVLVAFGLLLLRRGVIGRMLIAMRDSPAACGTLGLDIRWFRVGLFGMSAGIAGLAGALFAGLRGTIGSADFQSFNSLPLLLLAVVFGVTSVTGAVLGGTGLMLLPVLSSGDPQLGGLLFAIIGFGAVFAGRDPNGLANLLFRLGRMGESRLGSQIRAKLPVLPGRGEPDPDQGPVDDGSVEVALLDNGSAVGPVDGPVEPVREVGAHVATRG</sequence>